<dbReference type="Proteomes" id="UP000247702">
    <property type="component" value="Unassembled WGS sequence"/>
</dbReference>
<comment type="caution">
    <text evidence="1">The sequence shown here is derived from an EMBL/GenBank/DDBJ whole genome shotgun (WGS) entry which is preliminary data.</text>
</comment>
<evidence type="ECO:0000313" key="2">
    <source>
        <dbReference type="Proteomes" id="UP000247702"/>
    </source>
</evidence>
<gene>
    <name evidence="1" type="ORF">RclHR1_19630003</name>
</gene>
<organism evidence="1 2">
    <name type="scientific">Rhizophagus clarus</name>
    <dbReference type="NCBI Taxonomy" id="94130"/>
    <lineage>
        <taxon>Eukaryota</taxon>
        <taxon>Fungi</taxon>
        <taxon>Fungi incertae sedis</taxon>
        <taxon>Mucoromycota</taxon>
        <taxon>Glomeromycotina</taxon>
        <taxon>Glomeromycetes</taxon>
        <taxon>Glomerales</taxon>
        <taxon>Glomeraceae</taxon>
        <taxon>Rhizophagus</taxon>
    </lineage>
</organism>
<keyword evidence="2" id="KW-1185">Reference proteome</keyword>
<accession>A0A2Z6R250</accession>
<name>A0A2Z6R250_9GLOM</name>
<reference evidence="1 2" key="1">
    <citation type="submission" date="2017-11" db="EMBL/GenBank/DDBJ databases">
        <title>The genome of Rhizophagus clarus HR1 reveals common genetic basis of auxotrophy among arbuscular mycorrhizal fungi.</title>
        <authorList>
            <person name="Kobayashi Y."/>
        </authorList>
    </citation>
    <scope>NUCLEOTIDE SEQUENCE [LARGE SCALE GENOMIC DNA]</scope>
    <source>
        <strain evidence="1 2">HR1</strain>
    </source>
</reference>
<evidence type="ECO:0000313" key="1">
    <source>
        <dbReference type="EMBL" id="GBB92099.1"/>
    </source>
</evidence>
<sequence length="75" mass="8157">MKVTNSSALLDTTSNSCGISVKYQPFLVSSLTKHFLTFRSISVDFFGCGTDIGLSETALSGTLEYDLTEKRITVL</sequence>
<protein>
    <submittedName>
        <fullName evidence="1">Uncharacterized protein</fullName>
    </submittedName>
</protein>
<proteinExistence type="predicted"/>
<dbReference type="EMBL" id="BEXD01001072">
    <property type="protein sequence ID" value="GBB92099.1"/>
    <property type="molecule type" value="Genomic_DNA"/>
</dbReference>
<dbReference type="AlphaFoldDB" id="A0A2Z6R250"/>